<protein>
    <submittedName>
        <fullName evidence="2">Protein-arginine kinase activator protein McsA</fullName>
    </submittedName>
</protein>
<name>A0ABU1ILG9_9BACL</name>
<feature type="coiled-coil region" evidence="1">
    <location>
        <begin position="4"/>
        <end position="31"/>
    </location>
</feature>
<keyword evidence="1" id="KW-0175">Coiled coil</keyword>
<accession>A0ABU1ILG9</accession>
<keyword evidence="2" id="KW-0808">Transferase</keyword>
<sequence length="51" mass="6519">MDPMLELKKKYQMKKEEYRQAIERHEFLEQLEIRQEMEQLRSQWHQLKQAN</sequence>
<organism evidence="2 3">
    <name type="scientific">Desmospora profundinema</name>
    <dbReference type="NCBI Taxonomy" id="1571184"/>
    <lineage>
        <taxon>Bacteria</taxon>
        <taxon>Bacillati</taxon>
        <taxon>Bacillota</taxon>
        <taxon>Bacilli</taxon>
        <taxon>Bacillales</taxon>
        <taxon>Thermoactinomycetaceae</taxon>
        <taxon>Desmospora</taxon>
    </lineage>
</organism>
<dbReference type="EMBL" id="JAVDQG010000002">
    <property type="protein sequence ID" value="MDR6225258.1"/>
    <property type="molecule type" value="Genomic_DNA"/>
</dbReference>
<keyword evidence="2" id="KW-0418">Kinase</keyword>
<dbReference type="RefSeq" id="WP_309863638.1">
    <property type="nucleotide sequence ID" value="NZ_JAVDQG010000002.1"/>
</dbReference>
<gene>
    <name evidence="2" type="ORF">JOE21_001249</name>
</gene>
<evidence type="ECO:0000313" key="2">
    <source>
        <dbReference type="EMBL" id="MDR6225258.1"/>
    </source>
</evidence>
<keyword evidence="3" id="KW-1185">Reference proteome</keyword>
<reference evidence="2 3" key="1">
    <citation type="submission" date="2023-07" db="EMBL/GenBank/DDBJ databases">
        <title>Genomic Encyclopedia of Type Strains, Phase IV (KMG-IV): sequencing the most valuable type-strain genomes for metagenomic binning, comparative biology and taxonomic classification.</title>
        <authorList>
            <person name="Goeker M."/>
        </authorList>
    </citation>
    <scope>NUCLEOTIDE SEQUENCE [LARGE SCALE GENOMIC DNA]</scope>
    <source>
        <strain evidence="2 3">DSM 45903</strain>
    </source>
</reference>
<dbReference type="GO" id="GO:0016301">
    <property type="term" value="F:kinase activity"/>
    <property type="evidence" value="ECO:0007669"/>
    <property type="project" value="UniProtKB-KW"/>
</dbReference>
<proteinExistence type="predicted"/>
<comment type="caution">
    <text evidence="2">The sequence shown here is derived from an EMBL/GenBank/DDBJ whole genome shotgun (WGS) entry which is preliminary data.</text>
</comment>
<evidence type="ECO:0000256" key="1">
    <source>
        <dbReference type="SAM" id="Coils"/>
    </source>
</evidence>
<evidence type="ECO:0000313" key="3">
    <source>
        <dbReference type="Proteomes" id="UP001185012"/>
    </source>
</evidence>
<dbReference type="Proteomes" id="UP001185012">
    <property type="component" value="Unassembled WGS sequence"/>
</dbReference>